<name>A0ABD1L9V6_9FABA</name>
<dbReference type="EMBL" id="JBGMDY010000010">
    <property type="protein sequence ID" value="KAL2320183.1"/>
    <property type="molecule type" value="Genomic_DNA"/>
</dbReference>
<keyword evidence="3" id="KW-1185">Reference proteome</keyword>
<dbReference type="AlphaFoldDB" id="A0ABD1L9V6"/>
<accession>A0ABD1L9V6</accession>
<organism evidence="2 3">
    <name type="scientific">Flemingia macrophylla</name>
    <dbReference type="NCBI Taxonomy" id="520843"/>
    <lineage>
        <taxon>Eukaryota</taxon>
        <taxon>Viridiplantae</taxon>
        <taxon>Streptophyta</taxon>
        <taxon>Embryophyta</taxon>
        <taxon>Tracheophyta</taxon>
        <taxon>Spermatophyta</taxon>
        <taxon>Magnoliopsida</taxon>
        <taxon>eudicotyledons</taxon>
        <taxon>Gunneridae</taxon>
        <taxon>Pentapetalae</taxon>
        <taxon>rosids</taxon>
        <taxon>fabids</taxon>
        <taxon>Fabales</taxon>
        <taxon>Fabaceae</taxon>
        <taxon>Papilionoideae</taxon>
        <taxon>50 kb inversion clade</taxon>
        <taxon>NPAAA clade</taxon>
        <taxon>indigoferoid/millettioid clade</taxon>
        <taxon>Phaseoleae</taxon>
        <taxon>Flemingia</taxon>
    </lineage>
</organism>
<evidence type="ECO:0000313" key="2">
    <source>
        <dbReference type="EMBL" id="KAL2320183.1"/>
    </source>
</evidence>
<evidence type="ECO:0000256" key="1">
    <source>
        <dbReference type="SAM" id="MobiDB-lite"/>
    </source>
</evidence>
<evidence type="ECO:0000313" key="3">
    <source>
        <dbReference type="Proteomes" id="UP001603857"/>
    </source>
</evidence>
<proteinExistence type="predicted"/>
<dbReference type="Proteomes" id="UP001603857">
    <property type="component" value="Unassembled WGS sequence"/>
</dbReference>
<reference evidence="2 3" key="1">
    <citation type="submission" date="2024-08" db="EMBL/GenBank/DDBJ databases">
        <title>Insights into the chromosomal genome structure of Flemingia macrophylla.</title>
        <authorList>
            <person name="Ding Y."/>
            <person name="Zhao Y."/>
            <person name="Bi W."/>
            <person name="Wu M."/>
            <person name="Zhao G."/>
            <person name="Gong Y."/>
            <person name="Li W."/>
            <person name="Zhang P."/>
        </authorList>
    </citation>
    <scope>NUCLEOTIDE SEQUENCE [LARGE SCALE GENOMIC DNA]</scope>
    <source>
        <strain evidence="2">DYQJB</strain>
        <tissue evidence="2">Leaf</tissue>
    </source>
</reference>
<comment type="caution">
    <text evidence="2">The sequence shown here is derived from an EMBL/GenBank/DDBJ whole genome shotgun (WGS) entry which is preliminary data.</text>
</comment>
<feature type="region of interest" description="Disordered" evidence="1">
    <location>
        <begin position="30"/>
        <end position="55"/>
    </location>
</feature>
<gene>
    <name evidence="2" type="ORF">Fmac_029152</name>
</gene>
<protein>
    <submittedName>
        <fullName evidence="2">Uncharacterized protein</fullName>
    </submittedName>
</protein>
<sequence>MPTSRASHSLIIMVSYSAWLLEAHNQNLRNRPSMAPTTPNMTPALLPESFKDPSS</sequence>
<feature type="compositionally biased region" description="Polar residues" evidence="1">
    <location>
        <begin position="30"/>
        <end position="41"/>
    </location>
</feature>